<dbReference type="AlphaFoldDB" id="A0A1J5Q8D5"/>
<name>A0A1J5Q8D5_9ZZZZ</name>
<evidence type="ECO:0000256" key="1">
    <source>
        <dbReference type="ARBA" id="ARBA00004459"/>
    </source>
</evidence>
<organism evidence="7">
    <name type="scientific">mine drainage metagenome</name>
    <dbReference type="NCBI Taxonomy" id="410659"/>
    <lineage>
        <taxon>unclassified sequences</taxon>
        <taxon>metagenomes</taxon>
        <taxon>ecological metagenomes</taxon>
    </lineage>
</organism>
<dbReference type="EMBL" id="MLJW01001212">
    <property type="protein sequence ID" value="OIQ79442.1"/>
    <property type="molecule type" value="Genomic_DNA"/>
</dbReference>
<proteinExistence type="predicted"/>
<dbReference type="Pfam" id="PF05433">
    <property type="entry name" value="Rick_17kDa_Anti"/>
    <property type="match status" value="1"/>
</dbReference>
<evidence type="ECO:0000256" key="4">
    <source>
        <dbReference type="ARBA" id="ARBA00023139"/>
    </source>
</evidence>
<reference evidence="7" key="1">
    <citation type="submission" date="2016-10" db="EMBL/GenBank/DDBJ databases">
        <title>Sequence of Gallionella enrichment culture.</title>
        <authorList>
            <person name="Poehlein A."/>
            <person name="Muehling M."/>
            <person name="Daniel R."/>
        </authorList>
    </citation>
    <scope>NUCLEOTIDE SEQUENCE</scope>
</reference>
<evidence type="ECO:0000256" key="2">
    <source>
        <dbReference type="ARBA" id="ARBA00022729"/>
    </source>
</evidence>
<dbReference type="InterPro" id="IPR051407">
    <property type="entry name" value="Bact_OM_lipoprot/Surf_antigen"/>
</dbReference>
<sequence>MSFRSTLPLLLLVAILAACSDMGNLGGTKYGESDSSAASTSDRNGTITQLKKVQVDENYKLGVGTAAGAIAGGILGSQLGDSTTATVAGAALGGAAGTYAESKIKKKNAQQVTVNMKTGGHLTILQPEDPRLKVGMHVRIEGGGENARVVPQ</sequence>
<dbReference type="GO" id="GO:0009279">
    <property type="term" value="C:cell outer membrane"/>
    <property type="evidence" value="ECO:0007669"/>
    <property type="project" value="UniProtKB-SubCell"/>
</dbReference>
<dbReference type="InterPro" id="IPR008816">
    <property type="entry name" value="Gly_zipper_2TM_dom"/>
</dbReference>
<dbReference type="PANTHER" id="PTHR35603:SF1">
    <property type="entry name" value="OUTER MEMBRANE LIPOPROTEIN SLYB"/>
    <property type="match status" value="1"/>
</dbReference>
<evidence type="ECO:0000313" key="7">
    <source>
        <dbReference type="EMBL" id="OIQ79442.1"/>
    </source>
</evidence>
<keyword evidence="4" id="KW-0564">Palmitate</keyword>
<evidence type="ECO:0000256" key="3">
    <source>
        <dbReference type="ARBA" id="ARBA00023136"/>
    </source>
</evidence>
<dbReference type="PANTHER" id="PTHR35603">
    <property type="match status" value="1"/>
</dbReference>
<gene>
    <name evidence="7" type="ORF">GALL_388160</name>
</gene>
<keyword evidence="5" id="KW-0449">Lipoprotein</keyword>
<keyword evidence="3" id="KW-0472">Membrane</keyword>
<feature type="domain" description="Glycine zipper 2TM" evidence="6">
    <location>
        <begin position="63"/>
        <end position="100"/>
    </location>
</feature>
<dbReference type="PROSITE" id="PS51257">
    <property type="entry name" value="PROKAR_LIPOPROTEIN"/>
    <property type="match status" value="1"/>
</dbReference>
<protein>
    <recommendedName>
        <fullName evidence="6">Glycine zipper 2TM domain-containing protein</fullName>
    </recommendedName>
</protein>
<evidence type="ECO:0000259" key="6">
    <source>
        <dbReference type="Pfam" id="PF05433"/>
    </source>
</evidence>
<keyword evidence="2" id="KW-0732">Signal</keyword>
<accession>A0A1J5Q8D5</accession>
<comment type="subcellular location">
    <subcellularLocation>
        <location evidence="1">Cell outer membrane</location>
        <topology evidence="1">Lipid-anchor</topology>
    </subcellularLocation>
</comment>
<comment type="caution">
    <text evidence="7">The sequence shown here is derived from an EMBL/GenBank/DDBJ whole genome shotgun (WGS) entry which is preliminary data.</text>
</comment>
<evidence type="ECO:0000256" key="5">
    <source>
        <dbReference type="ARBA" id="ARBA00023288"/>
    </source>
</evidence>